<dbReference type="Gene3D" id="2.170.140.10">
    <property type="entry name" value="Chitin binding domain"/>
    <property type="match status" value="11"/>
</dbReference>
<accession>B4MKX4</accession>
<feature type="domain" description="Chitin-binding type-2" evidence="7">
    <location>
        <begin position="1510"/>
        <end position="1570"/>
    </location>
</feature>
<evidence type="ECO:0000256" key="5">
    <source>
        <dbReference type="ARBA" id="ARBA00023180"/>
    </source>
</evidence>
<proteinExistence type="predicted"/>
<feature type="domain" description="Chitin-binding type-2" evidence="7">
    <location>
        <begin position="1579"/>
        <end position="1636"/>
    </location>
</feature>
<evidence type="ECO:0000256" key="2">
    <source>
        <dbReference type="ARBA" id="ARBA00022729"/>
    </source>
</evidence>
<dbReference type="GO" id="GO:0005576">
    <property type="term" value="C:extracellular region"/>
    <property type="evidence" value="ECO:0007669"/>
    <property type="project" value="InterPro"/>
</dbReference>
<dbReference type="eggNOG" id="ENOG502QWCT">
    <property type="taxonomic scope" value="Eukaryota"/>
</dbReference>
<dbReference type="Proteomes" id="UP000007798">
    <property type="component" value="Unassembled WGS sequence"/>
</dbReference>
<dbReference type="SUPFAM" id="SSF57625">
    <property type="entry name" value="Invertebrate chitin-binding proteins"/>
    <property type="match status" value="21"/>
</dbReference>
<evidence type="ECO:0000259" key="7">
    <source>
        <dbReference type="PROSITE" id="PS50940"/>
    </source>
</evidence>
<feature type="domain" description="Chitin-binding type-2" evidence="7">
    <location>
        <begin position="208"/>
        <end position="255"/>
    </location>
</feature>
<dbReference type="PROSITE" id="PS50940">
    <property type="entry name" value="CHIT_BIND_II"/>
    <property type="match status" value="20"/>
</dbReference>
<feature type="domain" description="Chitin-binding type-2" evidence="7">
    <location>
        <begin position="1317"/>
        <end position="1381"/>
    </location>
</feature>
<feature type="chain" id="PRO_5002818169" description="Chitin-binding type-2 domain-containing protein" evidence="6">
    <location>
        <begin position="22"/>
        <end position="2070"/>
    </location>
</feature>
<evidence type="ECO:0000256" key="4">
    <source>
        <dbReference type="ARBA" id="ARBA00023157"/>
    </source>
</evidence>
<feature type="domain" description="Chitin-binding type-2" evidence="7">
    <location>
        <begin position="545"/>
        <end position="600"/>
    </location>
</feature>
<keyword evidence="5" id="KW-0325">Glycoprotein</keyword>
<feature type="domain" description="Chitin-binding type-2" evidence="7">
    <location>
        <begin position="23"/>
        <end position="83"/>
    </location>
</feature>
<evidence type="ECO:0000256" key="6">
    <source>
        <dbReference type="SAM" id="SignalP"/>
    </source>
</evidence>
<evidence type="ECO:0000256" key="3">
    <source>
        <dbReference type="ARBA" id="ARBA00022737"/>
    </source>
</evidence>
<dbReference type="InterPro" id="IPR002557">
    <property type="entry name" value="Chitin-bd_dom"/>
</dbReference>
<dbReference type="PANTHER" id="PTHR23301">
    <property type="entry name" value="CHITIN BINDING PERITROPHIN-A"/>
    <property type="match status" value="1"/>
</dbReference>
<dbReference type="InterPro" id="IPR036508">
    <property type="entry name" value="Chitin-bd_dom_sf"/>
</dbReference>
<dbReference type="SMART" id="SM00494">
    <property type="entry name" value="ChtBD2"/>
    <property type="match status" value="29"/>
</dbReference>
<sequence>MKVTLLAVVALTTVAIALVGAADPECVYRRLRGLTPHWPKPSTCSSYYRCTKGLVRTVKCPAGKEYNAKTGKCGSAGRGLCKLSLIAPFIDVANPCANEVNGAYVPKSGYCSDFYICDEQTAYPQSCDSGSAFNQTSSVCELDANSECWQNYCVNKENGVYIKNEEYCASYYICLDQVPTPQDCSLGSYFNANQSVCTVDANNTHCWQNFCIDEKDGTLLADSSNCSNYYVCSNETATIDTCDDGYRFDVSKQSCVEGSCSDTTTTSTTPDTTETTESCDDATTSTTEACDVETTTPASTNCDCSDNGEIVKDGLLAVDADNCRLYKICVNGELITGDCLKGNYFDAELKACVKDSDNVCPESCAADCTENDVTLKVENCAQYNVCKNGVWQTVNCTVGYYFNSTLGICAIDENGICPNSVECNDTDPTASGATCWEYYACINGKWEQEACLSDYYFDESMGICRADDASVCPENRAVRDNTRSKRSVDQEEEQVCVEGTMVSHSTDCDKYLICQNQQWVPGTCGVGNIFKNCSGICAPDTTGSCWLCGRLPNGYTIPDPSDCKSFITCYNGLANEKSCPSGEWFNGDACVIDVTGVCINPCSGCDSGTKPHPICSKYYQCSKTGAPQVVDCDGQGYDATTGQCSPDVECNALKCATADDGATYSVEGDDTKFYACIDGEATIRSCQNNQLYVPAVGACLIQPSCQCDQTVCIGADEYKPYPSLGNDNTSFCICRFEEGFLESCLEGYEFNEVISACEFTGPCDPSVCTDDTEYKVTTNYDDPDSFCLCRAGEQIPVPCPIGYTFSSDELKCVLIPQPDPRCCRNYCVGKDEYLPFPALNGDDTGFCYCLDELPKYQNCPDDYLYDNNVGACLEPQVECDETNNCDHTECQSNDEPYHTFPSNNGCFSGFCYCKDECAVWQACLDNYTYIPAIGACYPYTEPLCDDTKCDTLPEFDTFSPLDPTDKSHYCVCEDGEAVYEECPPNKEFDTKVGACLLVPAPASVCCPDKCLTLDEYSTFAASNTTSGFCVCESGVALYKPCEDGTTYDVDVSSCQSPEAIKLNKLNACDNTICNLNDLLTKFSARNTTDGYCLCNANGLANYYSCEDEHHFDSEMNSCVIRACDSALCRQRSQFATFAAKNTSSGFCSCDGLATYHHCSPGHIFDINEGACVLQTAISALVCNSDECKSRIQFQPFAAINTSAGFCSCDENVANGGVAIATYHACINGHSFVPELGMCFEASNSREKRSLETEEKLSCEIDEKRSVPSNCSQYEVCIEGDTWRRRTCSDYRYYNPEQQRCLEPRDDMVCKYARITHLPACNNQSEAQTMPARGNNCLQYFRCAGDKWRLRNCPKQQYFARKVGTCLPIPKDLNMDSDLCPSILNASIVDAVNCQHLSVRPASVGCGSYLMCLDNAWWQQQCPLNMYFSLQHNYCLPNNDSDNSEQHCKNEQNSTCSIGQRRSSLDSCRSYEECNSVGEWIRQTCSQGEQFEAMFGCVPTDNYTCQANGLRRVCQTGELRALPVVDVGEAASCLQYFQYCENENWLIGNCLRGQSFVHSEQRCLPRDECQSQAVKVKFLSTSCQNQTDGQSVADVEDCTRFYLCLQQEAAILQSCASGSFFDANLGYCRPNDGSCQLPLCEGLEDGSLVPHPVDCQAYYSCSQENGTQLIYCSEGEYYHSILAQCRADHGQCRNQEQVDDDSDERTTLNPCTGLHGIRLQHELYCNLYYACVKGLAIPVECPNQQQFNPVLGHCENEEESWQKCENGQLNGNNTYSCGSLADGSYLANRTDCTRYFICAGGVALAQRCGTGFYFDAEQLLCVADDGSCPYVDTEDDSDEGNNQHVPPDPLVCEGKHGLIMPDPANCNNFYICVSSKLRHECCYTGYFFNATLLQCQAYDVVEEDDTVANENATENVIDSQSLRPFAAQQLSQQCTDLPTNFTNICQIIGDGASVAEQGDCRRYTSCEADEATSQRCRNGESFDSFLGICRQNDGTCLMENGERTGVCNGKHGQFAQNTDNCAGYFVCVHGQKIEEECEQGDYFNRMTNTCEKDVLQQCSNANADETLKIVN</sequence>
<keyword evidence="4" id="KW-1015">Disulfide bond</keyword>
<dbReference type="OMA" id="PNENDCG"/>
<keyword evidence="1" id="KW-0147">Chitin-binding</keyword>
<reference evidence="8 9" key="1">
    <citation type="journal article" date="2007" name="Nature">
        <title>Evolution of genes and genomes on the Drosophila phylogeny.</title>
        <authorList>
            <consortium name="Drosophila 12 Genomes Consortium"/>
            <person name="Clark A.G."/>
            <person name="Eisen M.B."/>
            <person name="Smith D.R."/>
            <person name="Bergman C.M."/>
            <person name="Oliver B."/>
            <person name="Markow T.A."/>
            <person name="Kaufman T.C."/>
            <person name="Kellis M."/>
            <person name="Gelbart W."/>
            <person name="Iyer V.N."/>
            <person name="Pollard D.A."/>
            <person name="Sackton T.B."/>
            <person name="Larracuente A.M."/>
            <person name="Singh N.D."/>
            <person name="Abad J.P."/>
            <person name="Abt D.N."/>
            <person name="Adryan B."/>
            <person name="Aguade M."/>
            <person name="Akashi H."/>
            <person name="Anderson W.W."/>
            <person name="Aquadro C.F."/>
            <person name="Ardell D.H."/>
            <person name="Arguello R."/>
            <person name="Artieri C.G."/>
            <person name="Barbash D.A."/>
            <person name="Barker D."/>
            <person name="Barsanti P."/>
            <person name="Batterham P."/>
            <person name="Batzoglou S."/>
            <person name="Begun D."/>
            <person name="Bhutkar A."/>
            <person name="Blanco E."/>
            <person name="Bosak S.A."/>
            <person name="Bradley R.K."/>
            <person name="Brand A.D."/>
            <person name="Brent M.R."/>
            <person name="Brooks A.N."/>
            <person name="Brown R.H."/>
            <person name="Butlin R.K."/>
            <person name="Caggese C."/>
            <person name="Calvi B.R."/>
            <person name="Bernardo de Carvalho A."/>
            <person name="Caspi A."/>
            <person name="Castrezana S."/>
            <person name="Celniker S.E."/>
            <person name="Chang J.L."/>
            <person name="Chapple C."/>
            <person name="Chatterji S."/>
            <person name="Chinwalla A."/>
            <person name="Civetta A."/>
            <person name="Clifton S.W."/>
            <person name="Comeron J.M."/>
            <person name="Costello J.C."/>
            <person name="Coyne J.A."/>
            <person name="Daub J."/>
            <person name="David R.G."/>
            <person name="Delcher A.L."/>
            <person name="Delehaunty K."/>
            <person name="Do C.B."/>
            <person name="Ebling H."/>
            <person name="Edwards K."/>
            <person name="Eickbush T."/>
            <person name="Evans J.D."/>
            <person name="Filipski A."/>
            <person name="Findeiss S."/>
            <person name="Freyhult E."/>
            <person name="Fulton L."/>
            <person name="Fulton R."/>
            <person name="Garcia A.C."/>
            <person name="Gardiner A."/>
            <person name="Garfield D.A."/>
            <person name="Garvin B.E."/>
            <person name="Gibson G."/>
            <person name="Gilbert D."/>
            <person name="Gnerre S."/>
            <person name="Godfrey J."/>
            <person name="Good R."/>
            <person name="Gotea V."/>
            <person name="Gravely B."/>
            <person name="Greenberg A.J."/>
            <person name="Griffiths-Jones S."/>
            <person name="Gross S."/>
            <person name="Guigo R."/>
            <person name="Gustafson E.A."/>
            <person name="Haerty W."/>
            <person name="Hahn M.W."/>
            <person name="Halligan D.L."/>
            <person name="Halpern A.L."/>
            <person name="Halter G.M."/>
            <person name="Han M.V."/>
            <person name="Heger A."/>
            <person name="Hillier L."/>
            <person name="Hinrichs A.S."/>
            <person name="Holmes I."/>
            <person name="Hoskins R.A."/>
            <person name="Hubisz M.J."/>
            <person name="Hultmark D."/>
            <person name="Huntley M.A."/>
            <person name="Jaffe D.B."/>
            <person name="Jagadeeshan S."/>
            <person name="Jeck W.R."/>
            <person name="Johnson J."/>
            <person name="Jones C.D."/>
            <person name="Jordan W.C."/>
            <person name="Karpen G.H."/>
            <person name="Kataoka E."/>
            <person name="Keightley P.D."/>
            <person name="Kheradpour P."/>
            <person name="Kirkness E.F."/>
            <person name="Koerich L.B."/>
            <person name="Kristiansen K."/>
            <person name="Kudrna D."/>
            <person name="Kulathinal R.J."/>
            <person name="Kumar S."/>
            <person name="Kwok R."/>
            <person name="Lander E."/>
            <person name="Langley C.H."/>
            <person name="Lapoint R."/>
            <person name="Lazzaro B.P."/>
            <person name="Lee S.J."/>
            <person name="Levesque L."/>
            <person name="Li R."/>
            <person name="Lin C.F."/>
            <person name="Lin M.F."/>
            <person name="Lindblad-Toh K."/>
            <person name="Llopart A."/>
            <person name="Long M."/>
            <person name="Low L."/>
            <person name="Lozovsky E."/>
            <person name="Lu J."/>
            <person name="Luo M."/>
            <person name="Machado C.A."/>
            <person name="Makalowski W."/>
            <person name="Marzo M."/>
            <person name="Matsuda M."/>
            <person name="Matzkin L."/>
            <person name="McAllister B."/>
            <person name="McBride C.S."/>
            <person name="McKernan B."/>
            <person name="McKernan K."/>
            <person name="Mendez-Lago M."/>
            <person name="Minx P."/>
            <person name="Mollenhauer M.U."/>
            <person name="Montooth K."/>
            <person name="Mount S.M."/>
            <person name="Mu X."/>
            <person name="Myers E."/>
            <person name="Negre B."/>
            <person name="Newfeld S."/>
            <person name="Nielsen R."/>
            <person name="Noor M.A."/>
            <person name="O'Grady P."/>
            <person name="Pachter L."/>
            <person name="Papaceit M."/>
            <person name="Parisi M.J."/>
            <person name="Parisi M."/>
            <person name="Parts L."/>
            <person name="Pedersen J.S."/>
            <person name="Pesole G."/>
            <person name="Phillippy A.M."/>
            <person name="Ponting C.P."/>
            <person name="Pop M."/>
            <person name="Porcelli D."/>
            <person name="Powell J.R."/>
            <person name="Prohaska S."/>
            <person name="Pruitt K."/>
            <person name="Puig M."/>
            <person name="Quesneville H."/>
            <person name="Ram K.R."/>
            <person name="Rand D."/>
            <person name="Rasmussen M.D."/>
            <person name="Reed L.K."/>
            <person name="Reenan R."/>
            <person name="Reily A."/>
            <person name="Remington K.A."/>
            <person name="Rieger T.T."/>
            <person name="Ritchie M.G."/>
            <person name="Robin C."/>
            <person name="Rogers Y.H."/>
            <person name="Rohde C."/>
            <person name="Rozas J."/>
            <person name="Rubenfield M.J."/>
            <person name="Ruiz A."/>
            <person name="Russo S."/>
            <person name="Salzberg S.L."/>
            <person name="Sanchez-Gracia A."/>
            <person name="Saranga D.J."/>
            <person name="Sato H."/>
            <person name="Schaeffer S.W."/>
            <person name="Schatz M.C."/>
            <person name="Schlenke T."/>
            <person name="Schwartz R."/>
            <person name="Segarra C."/>
            <person name="Singh R.S."/>
            <person name="Sirot L."/>
            <person name="Sirota M."/>
            <person name="Sisneros N.B."/>
            <person name="Smith C.D."/>
            <person name="Smith T.F."/>
            <person name="Spieth J."/>
            <person name="Stage D.E."/>
            <person name="Stark A."/>
            <person name="Stephan W."/>
            <person name="Strausberg R.L."/>
            <person name="Strempel S."/>
            <person name="Sturgill D."/>
            <person name="Sutton G."/>
            <person name="Sutton G.G."/>
            <person name="Tao W."/>
            <person name="Teichmann S."/>
            <person name="Tobari Y.N."/>
            <person name="Tomimura Y."/>
            <person name="Tsolas J.M."/>
            <person name="Valente V.L."/>
            <person name="Venter E."/>
            <person name="Venter J.C."/>
            <person name="Vicario S."/>
            <person name="Vieira F.G."/>
            <person name="Vilella A.J."/>
            <person name="Villasante A."/>
            <person name="Walenz B."/>
            <person name="Wang J."/>
            <person name="Wasserman M."/>
            <person name="Watts T."/>
            <person name="Wilson D."/>
            <person name="Wilson R.K."/>
            <person name="Wing R.A."/>
            <person name="Wolfner M.F."/>
            <person name="Wong A."/>
            <person name="Wong G.K."/>
            <person name="Wu C.I."/>
            <person name="Wu G."/>
            <person name="Yamamoto D."/>
            <person name="Yang H.P."/>
            <person name="Yang S.P."/>
            <person name="Yorke J.A."/>
            <person name="Yoshida K."/>
            <person name="Zdobnov E."/>
            <person name="Zhang P."/>
            <person name="Zhang Y."/>
            <person name="Zimin A.V."/>
            <person name="Baldwin J."/>
            <person name="Abdouelleil A."/>
            <person name="Abdulkadir J."/>
            <person name="Abebe A."/>
            <person name="Abera B."/>
            <person name="Abreu J."/>
            <person name="Acer S.C."/>
            <person name="Aftuck L."/>
            <person name="Alexander A."/>
            <person name="An P."/>
            <person name="Anderson E."/>
            <person name="Anderson S."/>
            <person name="Arachi H."/>
            <person name="Azer M."/>
            <person name="Bachantsang P."/>
            <person name="Barry A."/>
            <person name="Bayul T."/>
            <person name="Berlin A."/>
            <person name="Bessette D."/>
            <person name="Bloom T."/>
            <person name="Blye J."/>
            <person name="Boguslavskiy L."/>
            <person name="Bonnet C."/>
            <person name="Boukhgalter B."/>
            <person name="Bourzgui I."/>
            <person name="Brown A."/>
            <person name="Cahill P."/>
            <person name="Channer S."/>
            <person name="Cheshatsang Y."/>
            <person name="Chuda L."/>
            <person name="Citroen M."/>
            <person name="Collymore A."/>
            <person name="Cooke P."/>
            <person name="Costello M."/>
            <person name="D'Aco K."/>
            <person name="Daza R."/>
            <person name="De Haan G."/>
            <person name="DeGray S."/>
            <person name="DeMaso C."/>
            <person name="Dhargay N."/>
            <person name="Dooley K."/>
            <person name="Dooley E."/>
            <person name="Doricent M."/>
            <person name="Dorje P."/>
            <person name="Dorjee K."/>
            <person name="Dupes A."/>
            <person name="Elong R."/>
            <person name="Falk J."/>
            <person name="Farina A."/>
            <person name="Faro S."/>
            <person name="Ferguson D."/>
            <person name="Fisher S."/>
            <person name="Foley C.D."/>
            <person name="Franke A."/>
            <person name="Friedrich D."/>
            <person name="Gadbois L."/>
            <person name="Gearin G."/>
            <person name="Gearin C.R."/>
            <person name="Giannoukos G."/>
            <person name="Goode T."/>
            <person name="Graham J."/>
            <person name="Grandbois E."/>
            <person name="Grewal S."/>
            <person name="Gyaltsen K."/>
            <person name="Hafez N."/>
            <person name="Hagos B."/>
            <person name="Hall J."/>
            <person name="Henson C."/>
            <person name="Hollinger A."/>
            <person name="Honan T."/>
            <person name="Huard M.D."/>
            <person name="Hughes L."/>
            <person name="Hurhula B."/>
            <person name="Husby M.E."/>
            <person name="Kamat A."/>
            <person name="Kanga B."/>
            <person name="Kashin S."/>
            <person name="Khazanovich D."/>
            <person name="Kisner P."/>
            <person name="Lance K."/>
            <person name="Lara M."/>
            <person name="Lee W."/>
            <person name="Lennon N."/>
            <person name="Letendre F."/>
            <person name="LeVine R."/>
            <person name="Lipovsky A."/>
            <person name="Liu X."/>
            <person name="Liu J."/>
            <person name="Liu S."/>
            <person name="Lokyitsang T."/>
            <person name="Lokyitsang Y."/>
            <person name="Lubonja R."/>
            <person name="Lui A."/>
            <person name="MacDonald P."/>
            <person name="Magnisalis V."/>
            <person name="Maru K."/>
            <person name="Matthews C."/>
            <person name="McCusker W."/>
            <person name="McDonough S."/>
            <person name="Mehta T."/>
            <person name="Meldrim J."/>
            <person name="Meneus L."/>
            <person name="Mihai O."/>
            <person name="Mihalev A."/>
            <person name="Mihova T."/>
            <person name="Mittelman R."/>
            <person name="Mlenga V."/>
            <person name="Montmayeur A."/>
            <person name="Mulrain L."/>
            <person name="Navidi A."/>
            <person name="Naylor J."/>
            <person name="Negash T."/>
            <person name="Nguyen T."/>
            <person name="Nguyen N."/>
            <person name="Nicol R."/>
            <person name="Norbu C."/>
            <person name="Norbu N."/>
            <person name="Novod N."/>
            <person name="O'Neill B."/>
            <person name="Osman S."/>
            <person name="Markiewicz E."/>
            <person name="Oyono O.L."/>
            <person name="Patti C."/>
            <person name="Phunkhang P."/>
            <person name="Pierre F."/>
            <person name="Priest M."/>
            <person name="Raghuraman S."/>
            <person name="Rege F."/>
            <person name="Reyes R."/>
            <person name="Rise C."/>
            <person name="Rogov P."/>
            <person name="Ross K."/>
            <person name="Ryan E."/>
            <person name="Settipalli S."/>
            <person name="Shea T."/>
            <person name="Sherpa N."/>
            <person name="Shi L."/>
            <person name="Shih D."/>
            <person name="Sparrow T."/>
            <person name="Spaulding J."/>
            <person name="Stalker J."/>
            <person name="Stange-Thomann N."/>
            <person name="Stavropoulos S."/>
            <person name="Stone C."/>
            <person name="Strader C."/>
            <person name="Tesfaye S."/>
            <person name="Thomson T."/>
            <person name="Thoulutsang Y."/>
            <person name="Thoulutsang D."/>
            <person name="Topham K."/>
            <person name="Topping I."/>
            <person name="Tsamla T."/>
            <person name="Vassiliev H."/>
            <person name="Vo A."/>
            <person name="Wangchuk T."/>
            <person name="Wangdi T."/>
            <person name="Weiand M."/>
            <person name="Wilkinson J."/>
            <person name="Wilson A."/>
            <person name="Yadav S."/>
            <person name="Young G."/>
            <person name="Yu Q."/>
            <person name="Zembek L."/>
            <person name="Zhong D."/>
            <person name="Zimmer A."/>
            <person name="Zwirko Z."/>
            <person name="Jaffe D.B."/>
            <person name="Alvarez P."/>
            <person name="Brockman W."/>
            <person name="Butler J."/>
            <person name="Chin C."/>
            <person name="Gnerre S."/>
            <person name="Grabherr M."/>
            <person name="Kleber M."/>
            <person name="Mauceli E."/>
            <person name="MacCallum I."/>
        </authorList>
    </citation>
    <scope>NUCLEOTIDE SEQUENCE [LARGE SCALE GENOMIC DNA]</scope>
    <source>
        <strain evidence="9">Tucson 14030-0811.24</strain>
    </source>
</reference>
<feature type="domain" description="Chitin-binding type-2" evidence="7">
    <location>
        <begin position="1707"/>
        <end position="1765"/>
    </location>
</feature>
<dbReference type="GO" id="GO:0008061">
    <property type="term" value="F:chitin binding"/>
    <property type="evidence" value="ECO:0007669"/>
    <property type="project" value="UniProtKB-KW"/>
</dbReference>
<feature type="domain" description="Chitin-binding type-2" evidence="7">
    <location>
        <begin position="301"/>
        <end position="362"/>
    </location>
</feature>
<feature type="domain" description="Chitin-binding type-2" evidence="7">
    <location>
        <begin position="1941"/>
        <end position="1997"/>
    </location>
</feature>
<evidence type="ECO:0000256" key="1">
    <source>
        <dbReference type="ARBA" id="ARBA00022669"/>
    </source>
</evidence>
<keyword evidence="9" id="KW-1185">Reference proteome</keyword>
<keyword evidence="3" id="KW-0677">Repeat</keyword>
<protein>
    <recommendedName>
        <fullName evidence="7">Chitin-binding type-2 domain-containing protein</fullName>
    </recommendedName>
</protein>
<evidence type="ECO:0000313" key="8">
    <source>
        <dbReference type="EMBL" id="EDW72899.1"/>
    </source>
</evidence>
<dbReference type="InParanoid" id="B4MKX4"/>
<name>B4MKX4_DROWI</name>
<feature type="signal peptide" evidence="6">
    <location>
        <begin position="1"/>
        <end position="21"/>
    </location>
</feature>
<feature type="domain" description="Chitin-binding type-2" evidence="7">
    <location>
        <begin position="1848"/>
        <end position="1894"/>
    </location>
</feature>
<feature type="domain" description="Chitin-binding type-2" evidence="7">
    <location>
        <begin position="153"/>
        <end position="206"/>
    </location>
</feature>
<feature type="domain" description="Chitin-binding type-2" evidence="7">
    <location>
        <begin position="652"/>
        <end position="709"/>
    </location>
</feature>
<feature type="domain" description="Chitin-binding type-2" evidence="7">
    <location>
        <begin position="1639"/>
        <end position="1693"/>
    </location>
</feature>
<feature type="domain" description="Chitin-binding type-2" evidence="7">
    <location>
        <begin position="365"/>
        <end position="419"/>
    </location>
</feature>
<dbReference type="EMBL" id="CH963847">
    <property type="protein sequence ID" value="EDW72899.1"/>
    <property type="molecule type" value="Genomic_DNA"/>
</dbReference>
<dbReference type="InterPro" id="IPR051940">
    <property type="entry name" value="Chitin_bind-dev_reg"/>
</dbReference>
<dbReference type="PANTHER" id="PTHR23301:SF106">
    <property type="entry name" value="CHITIN-BINDING TYPE-2 DOMAIN-CONTAINING PROTEIN-RELATED"/>
    <property type="match status" value="1"/>
</dbReference>
<feature type="domain" description="Chitin-binding type-2" evidence="7">
    <location>
        <begin position="1390"/>
        <end position="1449"/>
    </location>
</feature>
<dbReference type="PhylomeDB" id="B4MKX4"/>
<feature type="domain" description="Chitin-binding type-2" evidence="7">
    <location>
        <begin position="1773"/>
        <end position="1829"/>
    </location>
</feature>
<keyword evidence="2 6" id="KW-0732">Signal</keyword>
<feature type="domain" description="Chitin-binding type-2" evidence="7">
    <location>
        <begin position="93"/>
        <end position="150"/>
    </location>
</feature>
<organism evidence="8 9">
    <name type="scientific">Drosophila willistoni</name>
    <name type="common">Fruit fly</name>
    <dbReference type="NCBI Taxonomy" id="7260"/>
    <lineage>
        <taxon>Eukaryota</taxon>
        <taxon>Metazoa</taxon>
        <taxon>Ecdysozoa</taxon>
        <taxon>Arthropoda</taxon>
        <taxon>Hexapoda</taxon>
        <taxon>Insecta</taxon>
        <taxon>Pterygota</taxon>
        <taxon>Neoptera</taxon>
        <taxon>Endopterygota</taxon>
        <taxon>Diptera</taxon>
        <taxon>Brachycera</taxon>
        <taxon>Muscomorpha</taxon>
        <taxon>Ephydroidea</taxon>
        <taxon>Drosophilidae</taxon>
        <taxon>Drosophila</taxon>
        <taxon>Sophophora</taxon>
    </lineage>
</organism>
<feature type="domain" description="Chitin-binding type-2" evidence="7">
    <location>
        <begin position="1255"/>
        <end position="1311"/>
    </location>
</feature>
<dbReference type="HOGENOM" id="CLU_232213_0_0_1"/>
<dbReference type="Pfam" id="PF01607">
    <property type="entry name" value="CBM_14"/>
    <property type="match status" value="19"/>
</dbReference>
<feature type="domain" description="Chitin-binding type-2" evidence="7">
    <location>
        <begin position="2003"/>
        <end position="2059"/>
    </location>
</feature>
<feature type="domain" description="Chitin-binding type-2" evidence="7">
    <location>
        <begin position="420"/>
        <end position="474"/>
    </location>
</feature>
<dbReference type="OrthoDB" id="6020543at2759"/>
<gene>
    <name evidence="8" type="primary">Dwil\GK16933</name>
    <name evidence="8" type="ORF">Dwil_GK16933</name>
</gene>
<evidence type="ECO:0000313" key="9">
    <source>
        <dbReference type="Proteomes" id="UP000007798"/>
    </source>
</evidence>